<dbReference type="InterPro" id="IPR016181">
    <property type="entry name" value="Acyl_CoA_acyltransferase"/>
</dbReference>
<dbReference type="EMBL" id="VIRS01000002">
    <property type="protein sequence ID" value="TQS46597.1"/>
    <property type="molecule type" value="Genomic_DNA"/>
</dbReference>
<feature type="compositionally biased region" description="Basic and acidic residues" evidence="4">
    <location>
        <begin position="123"/>
        <end position="139"/>
    </location>
</feature>
<keyword evidence="1 6" id="KW-0808">Transferase</keyword>
<keyword evidence="7" id="KW-1185">Reference proteome</keyword>
<evidence type="ECO:0000256" key="2">
    <source>
        <dbReference type="ARBA" id="ARBA00023315"/>
    </source>
</evidence>
<name>A0A545AZ31_9ACTN</name>
<feature type="domain" description="N-acetyltransferase" evidence="5">
    <location>
        <begin position="156"/>
        <end position="311"/>
    </location>
</feature>
<evidence type="ECO:0000256" key="3">
    <source>
        <dbReference type="ARBA" id="ARBA00038502"/>
    </source>
</evidence>
<gene>
    <name evidence="6" type="ORF">FL583_04245</name>
</gene>
<evidence type="ECO:0000259" key="5">
    <source>
        <dbReference type="PROSITE" id="PS51186"/>
    </source>
</evidence>
<dbReference type="GO" id="GO:0016747">
    <property type="term" value="F:acyltransferase activity, transferring groups other than amino-acyl groups"/>
    <property type="evidence" value="ECO:0007669"/>
    <property type="project" value="InterPro"/>
</dbReference>
<dbReference type="Gene3D" id="3.40.630.30">
    <property type="match status" value="1"/>
</dbReference>
<dbReference type="InterPro" id="IPR000182">
    <property type="entry name" value="GNAT_dom"/>
</dbReference>
<accession>A0A545AZ31</accession>
<dbReference type="PROSITE" id="PS51186">
    <property type="entry name" value="GNAT"/>
    <property type="match status" value="1"/>
</dbReference>
<dbReference type="InParanoid" id="A0A545AZ31"/>
<protein>
    <submittedName>
        <fullName evidence="6">GNAT family N-acetyltransferase</fullName>
    </submittedName>
</protein>
<evidence type="ECO:0000313" key="7">
    <source>
        <dbReference type="Proteomes" id="UP000317982"/>
    </source>
</evidence>
<keyword evidence="2" id="KW-0012">Acyltransferase</keyword>
<feature type="compositionally biased region" description="Basic residues" evidence="4">
    <location>
        <begin position="111"/>
        <end position="122"/>
    </location>
</feature>
<comment type="similarity">
    <text evidence="3">Belongs to the acetyltransferase family. RimJ subfamily.</text>
</comment>
<proteinExistence type="inferred from homology"/>
<dbReference type="SUPFAM" id="SSF55729">
    <property type="entry name" value="Acyl-CoA N-acyltransferases (Nat)"/>
    <property type="match status" value="1"/>
</dbReference>
<dbReference type="AlphaFoldDB" id="A0A545AZ31"/>
<evidence type="ECO:0000256" key="4">
    <source>
        <dbReference type="SAM" id="MobiDB-lite"/>
    </source>
</evidence>
<dbReference type="PANTHER" id="PTHR43792:SF8">
    <property type="entry name" value="[RIBOSOMAL PROTEIN US5]-ALANINE N-ACETYLTRANSFERASE"/>
    <property type="match status" value="1"/>
</dbReference>
<feature type="compositionally biased region" description="Basic and acidic residues" evidence="4">
    <location>
        <begin position="87"/>
        <end position="110"/>
    </location>
</feature>
<dbReference type="PANTHER" id="PTHR43792">
    <property type="entry name" value="GNAT FAMILY, PUTATIVE (AFU_ORTHOLOGUE AFUA_3G00765)-RELATED-RELATED"/>
    <property type="match status" value="1"/>
</dbReference>
<evidence type="ECO:0000313" key="6">
    <source>
        <dbReference type="EMBL" id="TQS46597.1"/>
    </source>
</evidence>
<dbReference type="Pfam" id="PF13302">
    <property type="entry name" value="Acetyltransf_3"/>
    <property type="match status" value="1"/>
</dbReference>
<organism evidence="6 7">
    <name type="scientific">Cryptosporangium phraense</name>
    <dbReference type="NCBI Taxonomy" id="2593070"/>
    <lineage>
        <taxon>Bacteria</taxon>
        <taxon>Bacillati</taxon>
        <taxon>Actinomycetota</taxon>
        <taxon>Actinomycetes</taxon>
        <taxon>Cryptosporangiales</taxon>
        <taxon>Cryptosporangiaceae</taxon>
        <taxon>Cryptosporangium</taxon>
    </lineage>
</organism>
<dbReference type="OrthoDB" id="9132139at2"/>
<sequence>MRIVSHPEPPVTPSVHNPSAHPSPPYPSVISNRAHPPGALRALHLRRPDQERRAPGRPLRRRRCLRSPPHPEPRPGPLRDPGPPCRTPRDPHDHPAADRHPVRPAPDHRPRDFHRRDRRHDRRRTDVSRPHRPDRERRNHPPPRLLPVTELAGARLLLRPFRPTDEAAVHRYASDPEVTRYTDWGPNTPEETAEFVRSVVDPLPSIHPFAVVVRAEDELIGAAEVRVLADRGELGYTLARPWWGRGYATEATTLLVDHAFGTLGLHRIDATCDPDNLASARVLTKAGFRPVGRLPDHLLVRGRWRDSLLFRLEP</sequence>
<dbReference type="InterPro" id="IPR051531">
    <property type="entry name" value="N-acetyltransferase"/>
</dbReference>
<evidence type="ECO:0000256" key="1">
    <source>
        <dbReference type="ARBA" id="ARBA00022679"/>
    </source>
</evidence>
<reference evidence="6 7" key="1">
    <citation type="submission" date="2019-07" db="EMBL/GenBank/DDBJ databases">
        <title>Cryptosporangium phraense sp. nov., isolated from plant litter.</title>
        <authorList>
            <person name="Suriyachadkun C."/>
        </authorList>
    </citation>
    <scope>NUCLEOTIDE SEQUENCE [LARGE SCALE GENOMIC DNA]</scope>
    <source>
        <strain evidence="6 7">A-T 5661</strain>
    </source>
</reference>
<dbReference type="Proteomes" id="UP000317982">
    <property type="component" value="Unassembled WGS sequence"/>
</dbReference>
<feature type="compositionally biased region" description="Pro residues" evidence="4">
    <location>
        <begin position="68"/>
        <end position="86"/>
    </location>
</feature>
<feature type="region of interest" description="Disordered" evidence="4">
    <location>
        <begin position="1"/>
        <end position="147"/>
    </location>
</feature>
<comment type="caution">
    <text evidence="6">The sequence shown here is derived from an EMBL/GenBank/DDBJ whole genome shotgun (WGS) entry which is preliminary data.</text>
</comment>